<feature type="compositionally biased region" description="Low complexity" evidence="1">
    <location>
        <begin position="146"/>
        <end position="185"/>
    </location>
</feature>
<comment type="caution">
    <text evidence="2">The sequence shown here is derived from an EMBL/GenBank/DDBJ whole genome shotgun (WGS) entry which is preliminary data.</text>
</comment>
<name>A0ABU6QNS2_9FABA</name>
<reference evidence="2 3" key="1">
    <citation type="journal article" date="2023" name="Plants (Basel)">
        <title>Bridging the Gap: Combining Genomics and Transcriptomics Approaches to Understand Stylosanthes scabra, an Orphan Legume from the Brazilian Caatinga.</title>
        <authorList>
            <person name="Ferreira-Neto J.R.C."/>
            <person name="da Silva M.D."/>
            <person name="Binneck E."/>
            <person name="de Melo N.F."/>
            <person name="da Silva R.H."/>
            <person name="de Melo A.L.T.M."/>
            <person name="Pandolfi V."/>
            <person name="Bustamante F.O."/>
            <person name="Brasileiro-Vidal A.C."/>
            <person name="Benko-Iseppon A.M."/>
        </authorList>
    </citation>
    <scope>NUCLEOTIDE SEQUENCE [LARGE SCALE GENOMIC DNA]</scope>
    <source>
        <tissue evidence="2">Leaves</tissue>
    </source>
</reference>
<dbReference type="EMBL" id="JASCZI010000870">
    <property type="protein sequence ID" value="MED6113649.1"/>
    <property type="molecule type" value="Genomic_DNA"/>
</dbReference>
<feature type="non-terminal residue" evidence="2">
    <location>
        <position position="1"/>
    </location>
</feature>
<evidence type="ECO:0000313" key="2">
    <source>
        <dbReference type="EMBL" id="MED6113649.1"/>
    </source>
</evidence>
<dbReference type="PANTHER" id="PTHR47481:SF30">
    <property type="entry name" value="CCHC-TYPE DOMAIN-CONTAINING PROTEIN"/>
    <property type="match status" value="1"/>
</dbReference>
<sequence length="201" mass="22486">QQVSMDEIINPSQNTNNNNNNNQSQFQRPLAIPVSDKLCSDNFHTWTYQVIQTISDQKLQHHLDKNKIKKIADSLAMVGSPISDSEYTNVILVGLNDDYHPFITLLNTRDPPLLIPELEALLMVEDELIERLKKTDTSMEQENVTQNANANSNSRNKNSDNQQGNWNQSNNWNNNNNNNNAKGNAGNSGKGGRGGRGGKNK</sequence>
<feature type="compositionally biased region" description="Low complexity" evidence="1">
    <location>
        <begin position="10"/>
        <end position="25"/>
    </location>
</feature>
<dbReference type="PANTHER" id="PTHR47481">
    <property type="match status" value="1"/>
</dbReference>
<proteinExistence type="predicted"/>
<dbReference type="Proteomes" id="UP001341840">
    <property type="component" value="Unassembled WGS sequence"/>
</dbReference>
<organism evidence="2 3">
    <name type="scientific">Stylosanthes scabra</name>
    <dbReference type="NCBI Taxonomy" id="79078"/>
    <lineage>
        <taxon>Eukaryota</taxon>
        <taxon>Viridiplantae</taxon>
        <taxon>Streptophyta</taxon>
        <taxon>Embryophyta</taxon>
        <taxon>Tracheophyta</taxon>
        <taxon>Spermatophyta</taxon>
        <taxon>Magnoliopsida</taxon>
        <taxon>eudicotyledons</taxon>
        <taxon>Gunneridae</taxon>
        <taxon>Pentapetalae</taxon>
        <taxon>rosids</taxon>
        <taxon>fabids</taxon>
        <taxon>Fabales</taxon>
        <taxon>Fabaceae</taxon>
        <taxon>Papilionoideae</taxon>
        <taxon>50 kb inversion clade</taxon>
        <taxon>dalbergioids sensu lato</taxon>
        <taxon>Dalbergieae</taxon>
        <taxon>Pterocarpus clade</taxon>
        <taxon>Stylosanthes</taxon>
    </lineage>
</organism>
<feature type="compositionally biased region" description="Gly residues" evidence="1">
    <location>
        <begin position="186"/>
        <end position="195"/>
    </location>
</feature>
<feature type="region of interest" description="Disordered" evidence="1">
    <location>
        <begin position="1"/>
        <end position="25"/>
    </location>
</feature>
<gene>
    <name evidence="2" type="ORF">PIB30_072815</name>
</gene>
<evidence type="ECO:0000313" key="3">
    <source>
        <dbReference type="Proteomes" id="UP001341840"/>
    </source>
</evidence>
<accession>A0ABU6QNS2</accession>
<protein>
    <submittedName>
        <fullName evidence="2">Uncharacterized protein</fullName>
    </submittedName>
</protein>
<keyword evidence="3" id="KW-1185">Reference proteome</keyword>
<feature type="region of interest" description="Disordered" evidence="1">
    <location>
        <begin position="135"/>
        <end position="201"/>
    </location>
</feature>
<evidence type="ECO:0000256" key="1">
    <source>
        <dbReference type="SAM" id="MobiDB-lite"/>
    </source>
</evidence>